<dbReference type="Proteomes" id="UP000077552">
    <property type="component" value="Unassembled WGS sequence"/>
</dbReference>
<keyword evidence="7" id="KW-1185">Reference proteome</keyword>
<reference evidence="6 7" key="1">
    <citation type="submission" date="2016-05" db="EMBL/GenBank/DDBJ databases">
        <title>Genome sequencing of Vitellibacter soesokkakensis RSSK-12.</title>
        <authorList>
            <person name="Thevarajoo S."/>
            <person name="Selvaratnam C."/>
            <person name="Goh K.M."/>
            <person name="Chan K.-G."/>
            <person name="Chong C.S."/>
        </authorList>
    </citation>
    <scope>NUCLEOTIDE SEQUENCE [LARGE SCALE GENOMIC DNA]</scope>
    <source>
        <strain evidence="6 7">RSSK-12</strain>
    </source>
</reference>
<name>A0A1A9LA16_9FLAO</name>
<keyword evidence="3" id="KW-0604">Photosystem II</keyword>
<keyword evidence="2 4" id="KW-0732">Signal</keyword>
<feature type="chain" id="PRO_5008391960" evidence="4">
    <location>
        <begin position="22"/>
        <end position="415"/>
    </location>
</feature>
<keyword evidence="1" id="KW-0602">Photosynthesis</keyword>
<dbReference type="GO" id="GO:0015979">
    <property type="term" value="P:photosynthesis"/>
    <property type="evidence" value="ECO:0007669"/>
    <property type="project" value="UniProtKB-KW"/>
</dbReference>
<dbReference type="PANTHER" id="PTHR47199:SF2">
    <property type="entry name" value="PHOTOSYSTEM II STABILITY_ASSEMBLY FACTOR HCF136, CHLOROPLASTIC"/>
    <property type="match status" value="1"/>
</dbReference>
<dbReference type="CDD" id="cd15482">
    <property type="entry name" value="Sialidase_non-viral"/>
    <property type="match status" value="1"/>
</dbReference>
<gene>
    <name evidence="6" type="ORF">A7A78_07880</name>
</gene>
<dbReference type="RefSeq" id="WP_068763153.1">
    <property type="nucleotide sequence ID" value="NZ_LXIE01000050.1"/>
</dbReference>
<dbReference type="GO" id="GO:0009523">
    <property type="term" value="C:photosystem II"/>
    <property type="evidence" value="ECO:0007669"/>
    <property type="project" value="UniProtKB-KW"/>
</dbReference>
<dbReference type="STRING" id="1385699.A7A78_07880"/>
<evidence type="ECO:0000256" key="2">
    <source>
        <dbReference type="ARBA" id="ARBA00022729"/>
    </source>
</evidence>
<accession>A0A1A9LA16</accession>
<organism evidence="6 7">
    <name type="scientific">Aequorivita soesokkakensis</name>
    <dbReference type="NCBI Taxonomy" id="1385699"/>
    <lineage>
        <taxon>Bacteria</taxon>
        <taxon>Pseudomonadati</taxon>
        <taxon>Bacteroidota</taxon>
        <taxon>Flavobacteriia</taxon>
        <taxon>Flavobacteriales</taxon>
        <taxon>Flavobacteriaceae</taxon>
        <taxon>Aequorivita</taxon>
    </lineage>
</organism>
<evidence type="ECO:0000256" key="3">
    <source>
        <dbReference type="ARBA" id="ARBA00023276"/>
    </source>
</evidence>
<dbReference type="InterPro" id="IPR028203">
    <property type="entry name" value="PSII_CF48-like_dom"/>
</dbReference>
<dbReference type="PANTHER" id="PTHR47199">
    <property type="entry name" value="PHOTOSYSTEM II STABILITY/ASSEMBLY FACTOR HCF136, CHLOROPLASTIC"/>
    <property type="match status" value="1"/>
</dbReference>
<dbReference type="InterPro" id="IPR015943">
    <property type="entry name" value="WD40/YVTN_repeat-like_dom_sf"/>
</dbReference>
<evidence type="ECO:0000313" key="6">
    <source>
        <dbReference type="EMBL" id="OAD90128.1"/>
    </source>
</evidence>
<evidence type="ECO:0000313" key="7">
    <source>
        <dbReference type="Proteomes" id="UP000077552"/>
    </source>
</evidence>
<dbReference type="SUPFAM" id="SSF110296">
    <property type="entry name" value="Oligoxyloglucan reducing end-specific cellobiohydrolase"/>
    <property type="match status" value="1"/>
</dbReference>
<dbReference type="InterPro" id="IPR026444">
    <property type="entry name" value="Secre_tail"/>
</dbReference>
<feature type="signal peptide" evidence="4">
    <location>
        <begin position="1"/>
        <end position="21"/>
    </location>
</feature>
<protein>
    <submittedName>
        <fullName evidence="6">Photosystem II stability/assembly factor-like protein</fullName>
    </submittedName>
</protein>
<dbReference type="NCBIfam" id="TIGR04183">
    <property type="entry name" value="Por_Secre_tail"/>
    <property type="match status" value="1"/>
</dbReference>
<evidence type="ECO:0000259" key="5">
    <source>
        <dbReference type="Pfam" id="PF14870"/>
    </source>
</evidence>
<feature type="domain" description="Photosynthesis system II assembly factor Ycf48/Hcf136-like" evidence="5">
    <location>
        <begin position="38"/>
        <end position="132"/>
    </location>
</feature>
<comment type="caution">
    <text evidence="6">The sequence shown here is derived from an EMBL/GenBank/DDBJ whole genome shotgun (WGS) entry which is preliminary data.</text>
</comment>
<dbReference type="OrthoDB" id="610388at2"/>
<dbReference type="AlphaFoldDB" id="A0A1A9LA16"/>
<evidence type="ECO:0000256" key="4">
    <source>
        <dbReference type="SAM" id="SignalP"/>
    </source>
</evidence>
<evidence type="ECO:0000256" key="1">
    <source>
        <dbReference type="ARBA" id="ARBA00022531"/>
    </source>
</evidence>
<dbReference type="Gene3D" id="2.130.10.10">
    <property type="entry name" value="YVTN repeat-like/Quinoprotein amine dehydrogenase"/>
    <property type="match status" value="2"/>
</dbReference>
<sequence>MKIRILLTLIAFSTISFFTAAQPTWKALDNAPSGLGRFDDIFFLNEQLGWAANGPSGLVFKTTDGGQTWEQQLELFSYFRNIEFIDENIGLLGTLDGVFYRTADGGENWQEVFMSTNPDAICGIDAVGENTVYGCGAWFTPAYFIKSTDAGVSWEYTDMSDYATALVEVLFVDEQFGYASGQNEDGGIILRTEDGGENWEEIYNSGNAGEYVWKLQLMENNTFIYGSVESGFQGKLIKSFDSGATWEEKNFPDPSVQGIGFVSPTHGWMGGHNSGFYETTDGGNTWTDIGLGFNLNRFLIFNDHFGYASGETIYKFEDELSVSDFSDERSEDISITIAPMPIKEKLNISIDFTHIDNLLIEVYDMTGKRLESLMRDRIAAAGTKHYSFDFPYAAGTYLINFQTNNGRRSHTVIKE</sequence>
<dbReference type="Pfam" id="PF14870">
    <property type="entry name" value="PSII_BNR"/>
    <property type="match status" value="1"/>
</dbReference>
<dbReference type="EMBL" id="LXIE01000050">
    <property type="protein sequence ID" value="OAD90128.1"/>
    <property type="molecule type" value="Genomic_DNA"/>
</dbReference>
<proteinExistence type="predicted"/>